<dbReference type="InterPro" id="IPR002750">
    <property type="entry name" value="CobE/GbiG_C"/>
</dbReference>
<reference evidence="3" key="2">
    <citation type="journal article" date="2021" name="PeerJ">
        <title>Extensive microbial diversity within the chicken gut microbiome revealed by metagenomics and culture.</title>
        <authorList>
            <person name="Gilroy R."/>
            <person name="Ravi A."/>
            <person name="Getino M."/>
            <person name="Pursley I."/>
            <person name="Horton D.L."/>
            <person name="Alikhan N.F."/>
            <person name="Baker D."/>
            <person name="Gharbi K."/>
            <person name="Hall N."/>
            <person name="Watson M."/>
            <person name="Adriaenssens E.M."/>
            <person name="Foster-Nyarko E."/>
            <person name="Jarju S."/>
            <person name="Secka A."/>
            <person name="Antonio M."/>
            <person name="Oren A."/>
            <person name="Chaudhuri R.R."/>
            <person name="La Ragione R."/>
            <person name="Hildebrand F."/>
            <person name="Pallen M.J."/>
        </authorList>
    </citation>
    <scope>NUCLEOTIDE SEQUENCE</scope>
    <source>
        <strain evidence="3">USAMLcec3-3695</strain>
    </source>
</reference>
<organism evidence="3 4">
    <name type="scientific">Candidatus Ornithomonoglobus merdipullorum</name>
    <dbReference type="NCBI Taxonomy" id="2840895"/>
    <lineage>
        <taxon>Bacteria</taxon>
        <taxon>Bacillati</taxon>
        <taxon>Bacillota</taxon>
        <taxon>Clostridia</taxon>
        <taxon>Candidatus Ornithomonoglobus</taxon>
    </lineage>
</organism>
<dbReference type="Pfam" id="PF11760">
    <property type="entry name" value="CbiG_N"/>
    <property type="match status" value="1"/>
</dbReference>
<dbReference type="SUPFAM" id="SSF159672">
    <property type="entry name" value="CbiG N-terminal domain-like"/>
    <property type="match status" value="1"/>
</dbReference>
<sequence length="339" mass="35763">MRVAIISFTETGDKLGEQIAGCLKGFEVIRTGKNFNRRSESLADWTGARFRDSALIVFIGAVGIAVRACAPYIVSKRSDPAVIAADERGRYVIPILSGHIGGANGYARMIAAHIGANAVITTATDINGCFAADEWAVKNGYAVDDISEIKYISSALLGGSTVGLVSEFEVKNSLPDGIVSGSGRECGLYIGDKPRAVFDHTLCLIPKRYIIGVGSRAGAETDALIELVTGLLDEYGIRADAAAAVASVDLKANEPSVGALAKQLGVTAEFYTADQLCSVRGDFTESEFVRQVTGAGNVCERAAVLCGERLGRKTRLVVRKTAGKGVTAAIAEMDWSVEF</sequence>
<evidence type="ECO:0000259" key="2">
    <source>
        <dbReference type="Pfam" id="PF11760"/>
    </source>
</evidence>
<evidence type="ECO:0000259" key="1">
    <source>
        <dbReference type="Pfam" id="PF01890"/>
    </source>
</evidence>
<evidence type="ECO:0000313" key="4">
    <source>
        <dbReference type="Proteomes" id="UP000824109"/>
    </source>
</evidence>
<comment type="caution">
    <text evidence="3">The sequence shown here is derived from an EMBL/GenBank/DDBJ whole genome shotgun (WGS) entry which is preliminary data.</text>
</comment>
<dbReference type="EMBL" id="DVNB01000108">
    <property type="protein sequence ID" value="HIU58276.1"/>
    <property type="molecule type" value="Genomic_DNA"/>
</dbReference>
<dbReference type="Pfam" id="PF01890">
    <property type="entry name" value="CbiG_C"/>
    <property type="match status" value="1"/>
</dbReference>
<dbReference type="Proteomes" id="UP000824109">
    <property type="component" value="Unassembled WGS sequence"/>
</dbReference>
<protein>
    <submittedName>
        <fullName evidence="3">Cobalamin biosynthesis protein</fullName>
    </submittedName>
</protein>
<proteinExistence type="predicted"/>
<dbReference type="Gene3D" id="3.40.50.11220">
    <property type="match status" value="1"/>
</dbReference>
<evidence type="ECO:0000313" key="3">
    <source>
        <dbReference type="EMBL" id="HIU58276.1"/>
    </source>
</evidence>
<dbReference type="InterPro" id="IPR038029">
    <property type="entry name" value="GbiG_N_sf"/>
</dbReference>
<feature type="domain" description="CobE/GbiG C-terminal" evidence="1">
    <location>
        <begin position="210"/>
        <end position="331"/>
    </location>
</feature>
<dbReference type="InterPro" id="IPR036518">
    <property type="entry name" value="CobE/GbiG_C_sf"/>
</dbReference>
<feature type="domain" description="Cobalamin synthesis G N-terminal" evidence="2">
    <location>
        <begin position="46"/>
        <end position="125"/>
    </location>
</feature>
<accession>A0A9D1MDJ2</accession>
<dbReference type="AlphaFoldDB" id="A0A9D1MDJ2"/>
<reference evidence="3" key="1">
    <citation type="submission" date="2020-10" db="EMBL/GenBank/DDBJ databases">
        <authorList>
            <person name="Gilroy R."/>
        </authorList>
    </citation>
    <scope>NUCLEOTIDE SEQUENCE</scope>
    <source>
        <strain evidence="3">USAMLcec3-3695</strain>
    </source>
</reference>
<dbReference type="InterPro" id="IPR021744">
    <property type="entry name" value="CbiG_N"/>
</dbReference>
<dbReference type="InterPro" id="IPR052553">
    <property type="entry name" value="CbiG_hydrolase"/>
</dbReference>
<dbReference type="PANTHER" id="PTHR37477">
    <property type="entry name" value="COBALT-PRECORRIN-5A HYDROLASE"/>
    <property type="match status" value="1"/>
</dbReference>
<dbReference type="PANTHER" id="PTHR37477:SF1">
    <property type="entry name" value="COBALT-PRECORRIN-5A HYDROLASE"/>
    <property type="match status" value="1"/>
</dbReference>
<gene>
    <name evidence="3" type="ORF">IAA61_10780</name>
</gene>
<dbReference type="SUPFAM" id="SSF159664">
    <property type="entry name" value="CobE/GbiG C-terminal domain-like"/>
    <property type="match status" value="1"/>
</dbReference>
<name>A0A9D1MDJ2_9FIRM</name>
<dbReference type="Gene3D" id="3.30.420.180">
    <property type="entry name" value="CobE/GbiG C-terminal domain"/>
    <property type="match status" value="1"/>
</dbReference>
<dbReference type="GO" id="GO:0009236">
    <property type="term" value="P:cobalamin biosynthetic process"/>
    <property type="evidence" value="ECO:0007669"/>
    <property type="project" value="InterPro"/>
</dbReference>